<gene>
    <name evidence="1" type="ORF">B7R22_14460</name>
</gene>
<sequence length="179" mass="17848">MAHVTVRGTAVDEQSLLRSGSAGRTVAMRIAGAAIVATLCLAATTACASGESAAPPTLGVVPALHAPSLLSGDFVALAPARSMSGAVVSADGSIAFTDSDTGMTAPLLWPRGTTVGAPASSRVVLLNGSIVLDAPLTMIATSIQAKELWAETEGVAECAPDPEQSVIVVTGLPGILMQQ</sequence>
<dbReference type="EMBL" id="NBXB01000039">
    <property type="protein sequence ID" value="RFA12850.1"/>
    <property type="molecule type" value="Genomic_DNA"/>
</dbReference>
<evidence type="ECO:0000313" key="1">
    <source>
        <dbReference type="EMBL" id="RFA12850.1"/>
    </source>
</evidence>
<protein>
    <submittedName>
        <fullName evidence="1">Uncharacterized protein</fullName>
    </submittedName>
</protein>
<name>A0A3E0VTB2_9MICO</name>
<evidence type="ECO:0000313" key="2">
    <source>
        <dbReference type="Proteomes" id="UP000256541"/>
    </source>
</evidence>
<proteinExistence type="predicted"/>
<dbReference type="AlphaFoldDB" id="A0A3E0VTB2"/>
<comment type="caution">
    <text evidence="1">The sequence shown here is derived from an EMBL/GenBank/DDBJ whole genome shotgun (WGS) entry which is preliminary data.</text>
</comment>
<accession>A0A3E0VTB2</accession>
<reference evidence="1 2" key="1">
    <citation type="submission" date="2017-04" db="EMBL/GenBank/DDBJ databases">
        <title>Comparative genome analysis of Subtercola boreus.</title>
        <authorList>
            <person name="Cho Y.-J."/>
            <person name="Cho A."/>
            <person name="Kim O.-S."/>
            <person name="Lee J.-I."/>
        </authorList>
    </citation>
    <scope>NUCLEOTIDE SEQUENCE [LARGE SCALE GENOMIC DNA]</scope>
    <source>
        <strain evidence="1 2">P27479</strain>
    </source>
</reference>
<organism evidence="1 2">
    <name type="scientific">Subtercola boreus</name>
    <dbReference type="NCBI Taxonomy" id="120213"/>
    <lineage>
        <taxon>Bacteria</taxon>
        <taxon>Bacillati</taxon>
        <taxon>Actinomycetota</taxon>
        <taxon>Actinomycetes</taxon>
        <taxon>Micrococcales</taxon>
        <taxon>Microbacteriaceae</taxon>
        <taxon>Subtercola</taxon>
    </lineage>
</organism>
<dbReference type="Proteomes" id="UP000256541">
    <property type="component" value="Unassembled WGS sequence"/>
</dbReference>